<keyword evidence="12" id="KW-1185">Reference proteome</keyword>
<comment type="subunit">
    <text evidence="9">Component of the Mediator complex.</text>
</comment>
<sequence length="869" mass="98170">MVEITITKRRRVEPTQACSNFAPDSSAHYPLGCLYSSLAYKQTPECLSSDSQGAFVITSPQPNPASIDVITGDVFLTESTKTTVYKTPMRIVEQYHQKHIITHVKWHQNGTFLATADEIGKIAVWNLEGSVDRWSLTYEIDLHQPLAALIWLRSERSHTGSEEIRKDRVLGPRNPYGQLGFVAVTVYGEISVHYQRNGEIFSTFSTMLPKSGRREIGRPDMGCFGMALSGLDAWQRISHASMVFDKDGTICLATYYSSVQPKYVQLYKISVNFPIKGCQEAIICQTITKLRLSLPLLENLAKEISDPDYAVTQILLSHKNNNLQLSVGLGKKTVDTFDAYFGRWQLRRVGQAHNITSSKISHTDRQELSCIQGFAIKGRFITSISSTNNGAIALGLSDGSTHLEYRTKGDFSLLKITPDTKENDKSCGPGFWEVTNPQPFKEKCSDTILTIKFSPHETHMLYLFSSGKLGIARVTEEYTTVESMKNAICVIEQMLKLSLLNNTDKLDLTTELVRLGKVPEHKDTPERVVLETLVAYETYCNQGDIRVFSFERKKEILEIPVKRSEEWCPTQMGNAFGLAMSTFRIMPEKRIQYKNLSKAIQLPVILECFVASCTSERSVVSDILEKYSLDTRVNLSFSPDALWSLVPLATWTLDYMRWLLQQWSVLFNTRRPKSSPLADISGRPVHAVLLIHKPSRIALGRILTFIHHFIHFIISSTYELPHILESQSLLQRFASNLLQHAPVSIKDVLSFLKALDSIEKSDIEPSSRGWNILLSSRIPHNQKVELERITEEYKATCAQPAIYMETHADYPMDVIRKRRIDFSAPVRACVNCHQMSLPMHPNGKPSDPTSFASWYQSIGNRCLCGGLFT</sequence>
<keyword evidence="7 9" id="KW-0539">Nucleus</keyword>
<dbReference type="SUPFAM" id="SSF50978">
    <property type="entry name" value="WD40 repeat-like"/>
    <property type="match status" value="1"/>
</dbReference>
<evidence type="ECO:0000256" key="5">
    <source>
        <dbReference type="ARBA" id="ARBA00023159"/>
    </source>
</evidence>
<accession>A0ABR3AX83</accession>
<dbReference type="Proteomes" id="UP001448207">
    <property type="component" value="Unassembled WGS sequence"/>
</dbReference>
<dbReference type="InterPro" id="IPR036322">
    <property type="entry name" value="WD40_repeat_dom_sf"/>
</dbReference>
<evidence type="ECO:0000256" key="8">
    <source>
        <dbReference type="ARBA" id="ARBA00032015"/>
    </source>
</evidence>
<evidence type="ECO:0000313" key="12">
    <source>
        <dbReference type="Proteomes" id="UP001448207"/>
    </source>
</evidence>
<evidence type="ECO:0000256" key="2">
    <source>
        <dbReference type="ARBA" id="ARBA00006543"/>
    </source>
</evidence>
<evidence type="ECO:0000256" key="3">
    <source>
        <dbReference type="ARBA" id="ARBA00019614"/>
    </source>
</evidence>
<evidence type="ECO:0000256" key="6">
    <source>
        <dbReference type="ARBA" id="ARBA00023163"/>
    </source>
</evidence>
<evidence type="ECO:0000256" key="9">
    <source>
        <dbReference type="RuleBase" id="RU364149"/>
    </source>
</evidence>
<organism evidence="11 12">
    <name type="scientific">Phycomyces blakesleeanus</name>
    <dbReference type="NCBI Taxonomy" id="4837"/>
    <lineage>
        <taxon>Eukaryota</taxon>
        <taxon>Fungi</taxon>
        <taxon>Fungi incertae sedis</taxon>
        <taxon>Mucoromycota</taxon>
        <taxon>Mucoromycotina</taxon>
        <taxon>Mucoromycetes</taxon>
        <taxon>Mucorales</taxon>
        <taxon>Phycomycetaceae</taxon>
        <taxon>Phycomyces</taxon>
    </lineage>
</organism>
<dbReference type="PANTHER" id="PTHR13224:SF6">
    <property type="entry name" value="MEDIATOR OF RNA POLYMERASE II TRANSCRIPTION SUBUNIT 16"/>
    <property type="match status" value="1"/>
</dbReference>
<dbReference type="Pfam" id="PF11635">
    <property type="entry name" value="Med16_N"/>
    <property type="match status" value="1"/>
</dbReference>
<dbReference type="EMBL" id="JBCLYO010000013">
    <property type="protein sequence ID" value="KAL0083828.1"/>
    <property type="molecule type" value="Genomic_DNA"/>
</dbReference>
<feature type="domain" description="Mediator complex subunit Med16 N-terminal" evidence="10">
    <location>
        <begin position="179"/>
        <end position="348"/>
    </location>
</feature>
<keyword evidence="6 9" id="KW-0804">Transcription</keyword>
<gene>
    <name evidence="9" type="primary">MED16</name>
    <name evidence="11" type="ORF">J3Q64DRAFT_1749578</name>
</gene>
<reference evidence="11 12" key="1">
    <citation type="submission" date="2024-04" db="EMBL/GenBank/DDBJ databases">
        <title>Symmetric and asymmetric DNA N6-adenine methylation regulates different biological responses in Mucorales.</title>
        <authorList>
            <consortium name="Lawrence Berkeley National Laboratory"/>
            <person name="Lax C."/>
            <person name="Mondo S.J."/>
            <person name="Osorio-Concepcion M."/>
            <person name="Muszewska A."/>
            <person name="Corrochano-Luque M."/>
            <person name="Gutierrez G."/>
            <person name="Riley R."/>
            <person name="Lipzen A."/>
            <person name="Guo J."/>
            <person name="Hundley H."/>
            <person name="Amirebrahimi M."/>
            <person name="Ng V."/>
            <person name="Lorenzo-Gutierrez D."/>
            <person name="Binder U."/>
            <person name="Yang J."/>
            <person name="Song Y."/>
            <person name="Canovas D."/>
            <person name="Navarro E."/>
            <person name="Freitag M."/>
            <person name="Gabaldon T."/>
            <person name="Grigoriev I.V."/>
            <person name="Corrochano L.M."/>
            <person name="Nicolas F.E."/>
            <person name="Garre V."/>
        </authorList>
    </citation>
    <scope>NUCLEOTIDE SEQUENCE [LARGE SCALE GENOMIC DNA]</scope>
    <source>
        <strain evidence="11 12">L51</strain>
    </source>
</reference>
<dbReference type="InterPro" id="IPR048338">
    <property type="entry name" value="Mediator_Med16"/>
</dbReference>
<comment type="caution">
    <text evidence="11">The sequence shown here is derived from an EMBL/GenBank/DDBJ whole genome shotgun (WGS) entry which is preliminary data.</text>
</comment>
<comment type="similarity">
    <text evidence="2 9">Belongs to the Mediator complex subunit 16 family.</text>
</comment>
<dbReference type="InterPro" id="IPR021665">
    <property type="entry name" value="Mediator_Med16_N"/>
</dbReference>
<name>A0ABR3AX83_PHYBL</name>
<dbReference type="PANTHER" id="PTHR13224">
    <property type="entry name" value="THYROID HORMONE RECEPTOR-ASSOCIATED PROTEIN-RELATED"/>
    <property type="match status" value="1"/>
</dbReference>
<proteinExistence type="inferred from homology"/>
<keyword evidence="4 9" id="KW-0805">Transcription regulation</keyword>
<evidence type="ECO:0000256" key="1">
    <source>
        <dbReference type="ARBA" id="ARBA00004123"/>
    </source>
</evidence>
<comment type="subcellular location">
    <subcellularLocation>
        <location evidence="1 9">Nucleus</location>
    </subcellularLocation>
</comment>
<protein>
    <recommendedName>
        <fullName evidence="3 9">Mediator of RNA polymerase II transcription subunit 16</fullName>
    </recommendedName>
    <alternativeName>
        <fullName evidence="8 9">Mediator complex subunit 16</fullName>
    </alternativeName>
</protein>
<evidence type="ECO:0000256" key="7">
    <source>
        <dbReference type="ARBA" id="ARBA00023242"/>
    </source>
</evidence>
<evidence type="ECO:0000259" key="10">
    <source>
        <dbReference type="Pfam" id="PF11635"/>
    </source>
</evidence>
<evidence type="ECO:0000313" key="11">
    <source>
        <dbReference type="EMBL" id="KAL0083828.1"/>
    </source>
</evidence>
<dbReference type="SUPFAM" id="SSF63829">
    <property type="entry name" value="Calcium-dependent phosphotriesterase"/>
    <property type="match status" value="1"/>
</dbReference>
<evidence type="ECO:0000256" key="4">
    <source>
        <dbReference type="ARBA" id="ARBA00023015"/>
    </source>
</evidence>
<keyword evidence="5 9" id="KW-0010">Activator</keyword>
<comment type="function">
    <text evidence="9">Component of the Mediator complex, a coactivator involved in the regulated transcription of nearly all RNA polymerase II-dependent genes. Mediator functions as a bridge to convey information from gene-specific regulatory proteins to the basal RNA polymerase II transcription machinery. Mediator is recruited to promoters by direct interactions with regulatory proteins and serves as a scaffold for the assembly of a functional preinitiation complex with RNA polymerase II and the general transcription factors.</text>
</comment>